<evidence type="ECO:0000256" key="3">
    <source>
        <dbReference type="ARBA" id="ARBA00022884"/>
    </source>
</evidence>
<evidence type="ECO:0000256" key="2">
    <source>
        <dbReference type="ARBA" id="ARBA00022814"/>
    </source>
</evidence>
<dbReference type="OrthoDB" id="9811381at2"/>
<dbReference type="GO" id="GO:0005829">
    <property type="term" value="C:cytosol"/>
    <property type="evidence" value="ECO:0007669"/>
    <property type="project" value="TreeGrafter"/>
</dbReference>
<keyword evidence="4 6" id="KW-0805">Transcription regulation</keyword>
<reference evidence="8 9" key="1">
    <citation type="journal article" date="2015" name="Genome Announc.">
        <title>Expanding the biotechnology potential of lactobacilli through comparative genomics of 213 strains and associated genera.</title>
        <authorList>
            <person name="Sun Z."/>
            <person name="Harris H.M."/>
            <person name="McCann A."/>
            <person name="Guo C."/>
            <person name="Argimon S."/>
            <person name="Zhang W."/>
            <person name="Yang X."/>
            <person name="Jeffery I.B."/>
            <person name="Cooney J.C."/>
            <person name="Kagawa T.F."/>
            <person name="Liu W."/>
            <person name="Song Y."/>
            <person name="Salvetti E."/>
            <person name="Wrobel A."/>
            <person name="Rasinkangas P."/>
            <person name="Parkhill J."/>
            <person name="Rea M.C."/>
            <person name="O'Sullivan O."/>
            <person name="Ritari J."/>
            <person name="Douillard F.P."/>
            <person name="Paul Ross R."/>
            <person name="Yang R."/>
            <person name="Briner A.E."/>
            <person name="Felis G.E."/>
            <person name="de Vos W.M."/>
            <person name="Barrangou R."/>
            <person name="Klaenhammer T.R."/>
            <person name="Caufield P.W."/>
            <person name="Cui Y."/>
            <person name="Zhang H."/>
            <person name="O'Toole P.W."/>
        </authorList>
    </citation>
    <scope>NUCLEOTIDE SEQUENCE [LARGE SCALE GENOMIC DNA]</scope>
    <source>
        <strain evidence="8 9">DSM 20183</strain>
    </source>
</reference>
<dbReference type="GO" id="GO:0006353">
    <property type="term" value="P:DNA-templated transcription termination"/>
    <property type="evidence" value="ECO:0007669"/>
    <property type="project" value="UniProtKB-UniRule"/>
</dbReference>
<gene>
    <name evidence="6" type="primary">nusB</name>
    <name evidence="8" type="ORF">FC72_GL000078</name>
</gene>
<evidence type="ECO:0000256" key="5">
    <source>
        <dbReference type="ARBA" id="ARBA00023163"/>
    </source>
</evidence>
<accession>A0A0R1J9J5</accession>
<evidence type="ECO:0000256" key="1">
    <source>
        <dbReference type="ARBA" id="ARBA00005952"/>
    </source>
</evidence>
<keyword evidence="3 6" id="KW-0694">RNA-binding</keyword>
<evidence type="ECO:0000259" key="7">
    <source>
        <dbReference type="Pfam" id="PF01029"/>
    </source>
</evidence>
<evidence type="ECO:0000256" key="6">
    <source>
        <dbReference type="HAMAP-Rule" id="MF_00073"/>
    </source>
</evidence>
<dbReference type="STRING" id="1423811.FC72_GL000078"/>
<dbReference type="PATRIC" id="fig|1423811.3.peg.78"/>
<dbReference type="SUPFAM" id="SSF48013">
    <property type="entry name" value="NusB-like"/>
    <property type="match status" value="1"/>
</dbReference>
<name>A0A0R1J9J5_9LACO</name>
<dbReference type="HAMAP" id="MF_00073">
    <property type="entry name" value="NusB"/>
    <property type="match status" value="1"/>
</dbReference>
<dbReference type="GO" id="GO:0003723">
    <property type="term" value="F:RNA binding"/>
    <property type="evidence" value="ECO:0007669"/>
    <property type="project" value="UniProtKB-UniRule"/>
</dbReference>
<dbReference type="NCBIfam" id="TIGR01951">
    <property type="entry name" value="nusB"/>
    <property type="match status" value="1"/>
</dbReference>
<dbReference type="InterPro" id="IPR011605">
    <property type="entry name" value="NusB_fam"/>
</dbReference>
<organism evidence="8 9">
    <name type="scientific">Companilactobacillus tucceti DSM 20183</name>
    <dbReference type="NCBI Taxonomy" id="1423811"/>
    <lineage>
        <taxon>Bacteria</taxon>
        <taxon>Bacillati</taxon>
        <taxon>Bacillota</taxon>
        <taxon>Bacilli</taxon>
        <taxon>Lactobacillales</taxon>
        <taxon>Lactobacillaceae</taxon>
        <taxon>Companilactobacillus</taxon>
    </lineage>
</organism>
<dbReference type="InterPro" id="IPR035926">
    <property type="entry name" value="NusB-like_sf"/>
</dbReference>
<dbReference type="Pfam" id="PF01029">
    <property type="entry name" value="NusB"/>
    <property type="match status" value="1"/>
</dbReference>
<comment type="similarity">
    <text evidence="1 6">Belongs to the NusB family.</text>
</comment>
<dbReference type="EMBL" id="AZDG01000001">
    <property type="protein sequence ID" value="KRK65635.1"/>
    <property type="molecule type" value="Genomic_DNA"/>
</dbReference>
<dbReference type="PANTHER" id="PTHR11078">
    <property type="entry name" value="N UTILIZATION SUBSTANCE PROTEIN B-RELATED"/>
    <property type="match status" value="1"/>
</dbReference>
<feature type="domain" description="NusB/RsmB/TIM44" evidence="7">
    <location>
        <begin position="4"/>
        <end position="131"/>
    </location>
</feature>
<comment type="function">
    <text evidence="6">Involved in transcription antitermination. Required for transcription of ribosomal RNA (rRNA) genes. Binds specifically to the boxA antiterminator sequence of the ribosomal RNA (rrn) operons.</text>
</comment>
<evidence type="ECO:0000313" key="9">
    <source>
        <dbReference type="Proteomes" id="UP000050929"/>
    </source>
</evidence>
<dbReference type="RefSeq" id="WP_057763624.1">
    <property type="nucleotide sequence ID" value="NZ_AZDG01000001.1"/>
</dbReference>
<keyword evidence="2 6" id="KW-0889">Transcription antitermination</keyword>
<dbReference type="GO" id="GO:0031564">
    <property type="term" value="P:transcription antitermination"/>
    <property type="evidence" value="ECO:0007669"/>
    <property type="project" value="UniProtKB-KW"/>
</dbReference>
<dbReference type="InterPro" id="IPR006027">
    <property type="entry name" value="NusB_RsmB_TIM44"/>
</dbReference>
<dbReference type="Gene3D" id="1.10.940.10">
    <property type="entry name" value="NusB-like"/>
    <property type="match status" value="1"/>
</dbReference>
<evidence type="ECO:0000256" key="4">
    <source>
        <dbReference type="ARBA" id="ARBA00023015"/>
    </source>
</evidence>
<comment type="caution">
    <text evidence="8">The sequence shown here is derived from an EMBL/GenBank/DDBJ whole genome shotgun (WGS) entry which is preliminary data.</text>
</comment>
<keyword evidence="5 6" id="KW-0804">Transcription</keyword>
<protein>
    <recommendedName>
        <fullName evidence="6">Transcription antitermination protein NusB</fullName>
    </recommendedName>
    <alternativeName>
        <fullName evidence="6">Antitermination factor NusB</fullName>
    </alternativeName>
</protein>
<dbReference type="NCBIfam" id="NF001223">
    <property type="entry name" value="PRK00202.1-1"/>
    <property type="match status" value="1"/>
</dbReference>
<sequence>MNRHKIRELAIQSLFSIETTKDDSQAAIDSVMKLADLGEEEAPDYLEFLVSGSLEKQDELDKEIAEHLKKKWTVQRLSRIDRVILRMGLFEMENSLEVPKKVAIDEAIELAGEYGDKDSKSFVNGILSNFVEG</sequence>
<dbReference type="PANTHER" id="PTHR11078:SF3">
    <property type="entry name" value="ANTITERMINATION NUSB DOMAIN-CONTAINING PROTEIN"/>
    <property type="match status" value="1"/>
</dbReference>
<dbReference type="Proteomes" id="UP000050929">
    <property type="component" value="Unassembled WGS sequence"/>
</dbReference>
<proteinExistence type="inferred from homology"/>
<keyword evidence="9" id="KW-1185">Reference proteome</keyword>
<evidence type="ECO:0000313" key="8">
    <source>
        <dbReference type="EMBL" id="KRK65635.1"/>
    </source>
</evidence>
<dbReference type="AlphaFoldDB" id="A0A0R1J9J5"/>